<protein>
    <submittedName>
        <fullName evidence="2">Uncharacterized protein</fullName>
    </submittedName>
</protein>
<organism evidence="2 3">
    <name type="scientific">Hydrogenophaga intermedia</name>
    <dbReference type="NCBI Taxonomy" id="65786"/>
    <lineage>
        <taxon>Bacteria</taxon>
        <taxon>Pseudomonadati</taxon>
        <taxon>Pseudomonadota</taxon>
        <taxon>Betaproteobacteria</taxon>
        <taxon>Burkholderiales</taxon>
        <taxon>Comamonadaceae</taxon>
        <taxon>Hydrogenophaga</taxon>
    </lineage>
</organism>
<dbReference type="Proteomes" id="UP000028878">
    <property type="component" value="Unassembled WGS sequence"/>
</dbReference>
<dbReference type="RefSeq" id="WP_009515964.1">
    <property type="nucleotide sequence ID" value="NZ_CCAE010000044.1"/>
</dbReference>
<reference evidence="3" key="2">
    <citation type="submission" date="2014-11" db="EMBL/GenBank/DDBJ databases">
        <title>Draft genome sequence of Hydrogenophaga intermedia S1.</title>
        <authorList>
            <person name="Gan H.M."/>
            <person name="Chew T.H."/>
            <person name="Stolz A."/>
        </authorList>
    </citation>
    <scope>NUCLEOTIDE SEQUENCE [LARGE SCALE GENOMIC DNA]</scope>
    <source>
        <strain evidence="3">S1</strain>
    </source>
</reference>
<evidence type="ECO:0000313" key="3">
    <source>
        <dbReference type="Proteomes" id="UP000028878"/>
    </source>
</evidence>
<accession>A0A1L1PP13</accession>
<feature type="signal peptide" evidence="1">
    <location>
        <begin position="1"/>
        <end position="23"/>
    </location>
</feature>
<keyword evidence="1" id="KW-0732">Signal</keyword>
<evidence type="ECO:0000256" key="1">
    <source>
        <dbReference type="SAM" id="SignalP"/>
    </source>
</evidence>
<name>A0A1L1PP13_HYDIT</name>
<dbReference type="EMBL" id="CCAE010000044">
    <property type="protein sequence ID" value="CDN89469.1"/>
    <property type="molecule type" value="Genomic_DNA"/>
</dbReference>
<sequence precursor="true">MKRNLLLKSALALAIASPLMASAESSLVTGSGSAVARLDLQVIIPGVLFLGVGTGHEQVANGNMPTVDAIIFDYTTNADQVGLTGSPAGAIYDTNGGFLGNGAVPVRVFGNNGQVTITATNPTTLNNGSDTIPFSDMSVVSDNPNLPAPGFSGGTSQPVLAGRVTNHTANWTYSYANSTAPAAGTYTGRVTYTASTL</sequence>
<reference evidence="3" key="1">
    <citation type="submission" date="2014-02" db="EMBL/GenBank/DDBJ databases">
        <authorList>
            <person name="Gan H."/>
        </authorList>
    </citation>
    <scope>NUCLEOTIDE SEQUENCE [LARGE SCALE GENOMIC DNA]</scope>
    <source>
        <strain evidence="3">S1</strain>
    </source>
</reference>
<dbReference type="AlphaFoldDB" id="A0A1L1PP13"/>
<keyword evidence="3" id="KW-1185">Reference proteome</keyword>
<gene>
    <name evidence="2" type="ORF">BN948_03908</name>
</gene>
<evidence type="ECO:0000313" key="2">
    <source>
        <dbReference type="EMBL" id="CDN89469.1"/>
    </source>
</evidence>
<feature type="chain" id="PRO_5009681644" evidence="1">
    <location>
        <begin position="24"/>
        <end position="197"/>
    </location>
</feature>
<proteinExistence type="predicted"/>